<dbReference type="OrthoDB" id="6173643at2"/>
<dbReference type="STRING" id="48727.SAMN05192555_10156"/>
<dbReference type="AlphaFoldDB" id="A0A1G9EBY6"/>
<dbReference type="Proteomes" id="UP000199107">
    <property type="component" value="Unassembled WGS sequence"/>
</dbReference>
<dbReference type="RefSeq" id="WP_089656440.1">
    <property type="nucleotide sequence ID" value="NZ_FNGH01000001.1"/>
</dbReference>
<organism evidence="1 2">
    <name type="scientific">Franzmannia pantelleriensis</name>
    <dbReference type="NCBI Taxonomy" id="48727"/>
    <lineage>
        <taxon>Bacteria</taxon>
        <taxon>Pseudomonadati</taxon>
        <taxon>Pseudomonadota</taxon>
        <taxon>Gammaproteobacteria</taxon>
        <taxon>Oceanospirillales</taxon>
        <taxon>Halomonadaceae</taxon>
        <taxon>Franzmannia</taxon>
    </lineage>
</organism>
<evidence type="ECO:0000313" key="1">
    <source>
        <dbReference type="EMBL" id="SDK73545.1"/>
    </source>
</evidence>
<accession>A0A1G9EBY6</accession>
<keyword evidence="2" id="KW-1185">Reference proteome</keyword>
<protein>
    <submittedName>
        <fullName evidence="1">Uncharacterized protein</fullName>
    </submittedName>
</protein>
<gene>
    <name evidence="1" type="ORF">SAMN05192555_10156</name>
</gene>
<name>A0A1G9EBY6_9GAMM</name>
<dbReference type="EMBL" id="FNGH01000001">
    <property type="protein sequence ID" value="SDK73545.1"/>
    <property type="molecule type" value="Genomic_DNA"/>
</dbReference>
<evidence type="ECO:0000313" key="2">
    <source>
        <dbReference type="Proteomes" id="UP000199107"/>
    </source>
</evidence>
<proteinExistence type="predicted"/>
<sequence length="86" mass="9966">MDEREKLRKFRELDDAFADALAALDSGEAPRDMPRMMSAEARREADQLDQQERFERRVTALMQEYQQSSESVSLLMRTLQSLGKIA</sequence>
<reference evidence="2" key="1">
    <citation type="submission" date="2016-10" db="EMBL/GenBank/DDBJ databases">
        <authorList>
            <person name="Varghese N."/>
            <person name="Submissions S."/>
        </authorList>
    </citation>
    <scope>NUCLEOTIDE SEQUENCE [LARGE SCALE GENOMIC DNA]</scope>
    <source>
        <strain evidence="2">AAP</strain>
    </source>
</reference>